<dbReference type="Gene3D" id="2.60.40.1080">
    <property type="match status" value="1"/>
</dbReference>
<reference evidence="3 4" key="1">
    <citation type="submission" date="2016-10" db="EMBL/GenBank/DDBJ databases">
        <authorList>
            <person name="de Groot N.N."/>
        </authorList>
    </citation>
    <scope>NUCLEOTIDE SEQUENCE [LARGE SCALE GENOMIC DNA]</scope>
    <source>
        <strain evidence="3 4">LMG 2158</strain>
    </source>
</reference>
<gene>
    <name evidence="3" type="ORF">SAMN05216581_2972</name>
</gene>
<feature type="region of interest" description="Disordered" evidence="1">
    <location>
        <begin position="1"/>
        <end position="20"/>
    </location>
</feature>
<dbReference type="SUPFAM" id="SSF49373">
    <property type="entry name" value="Invasin/intimin cell-adhesion fragments"/>
    <property type="match status" value="1"/>
</dbReference>
<dbReference type="RefSeq" id="WP_081354424.1">
    <property type="nucleotide sequence ID" value="NZ_LT629972.1"/>
</dbReference>
<proteinExistence type="predicted"/>
<dbReference type="InterPro" id="IPR003343">
    <property type="entry name" value="Big_2"/>
</dbReference>
<dbReference type="InterPro" id="IPR008964">
    <property type="entry name" value="Invasin/intimin_cell_adhesion"/>
</dbReference>
<evidence type="ECO:0000313" key="3">
    <source>
        <dbReference type="EMBL" id="SEI15491.1"/>
    </source>
</evidence>
<dbReference type="EMBL" id="LT629972">
    <property type="protein sequence ID" value="SEI15491.1"/>
    <property type="molecule type" value="Genomic_DNA"/>
</dbReference>
<feature type="domain" description="BIG2" evidence="2">
    <location>
        <begin position="2322"/>
        <end position="2361"/>
    </location>
</feature>
<dbReference type="Pfam" id="PF02368">
    <property type="entry name" value="Big_2"/>
    <property type="match status" value="1"/>
</dbReference>
<feature type="compositionally biased region" description="Basic and acidic residues" evidence="1">
    <location>
        <begin position="1"/>
        <end position="12"/>
    </location>
</feature>
<evidence type="ECO:0000259" key="2">
    <source>
        <dbReference type="Pfam" id="PF02368"/>
    </source>
</evidence>
<name>A0A1H6NUK9_9PSED</name>
<dbReference type="Proteomes" id="UP000182272">
    <property type="component" value="Chromosome I"/>
</dbReference>
<evidence type="ECO:0000256" key="1">
    <source>
        <dbReference type="SAM" id="MobiDB-lite"/>
    </source>
</evidence>
<protein>
    <submittedName>
        <fullName evidence="3">Ig-like domain (Group 2)</fullName>
    </submittedName>
</protein>
<evidence type="ECO:0000313" key="4">
    <source>
        <dbReference type="Proteomes" id="UP000182272"/>
    </source>
</evidence>
<organism evidence="3 4">
    <name type="scientific">Pseudomonas asplenii</name>
    <dbReference type="NCBI Taxonomy" id="53407"/>
    <lineage>
        <taxon>Bacteria</taxon>
        <taxon>Pseudomonadati</taxon>
        <taxon>Pseudomonadota</taxon>
        <taxon>Gammaproteobacteria</taxon>
        <taxon>Pseudomonadales</taxon>
        <taxon>Pseudomonadaceae</taxon>
        <taxon>Pseudomonas</taxon>
    </lineage>
</organism>
<accession>A0A1H6NUK9</accession>
<dbReference type="OrthoDB" id="7029244at2"/>
<sequence length="2478" mass="270519">MTSEPSHNDPRDTVSPPTSPTFGAAFSTLDAAMLDARRQCIEARAAYQSSAFSTDIRLKGILARDAQGLFHASIPLPLMAREGSTSALWPSAPPDSGLPEGYRIEAGYVSYSDSPVAASLSSDEQVQQALASGFADKIGYLYQALARRPLFKTFYLAVDDAVLLRYVASDSKAEQELKAGLEPPSAILGHLLQLSAPLVSALQNRTLTPLALIHLVAAAGELSSVNTDAFWGPAQRIDAAWKPIASGVRTTRARQEQHTPALSRTFSSLDEAVQHVHGQIGFKGLYRQQSLIVKNPLKDEYAATEPVAAAASLFTPVGLQQLPPAVVLVGLYAQADTLPAQSPLRENWLYENTLRPHDLLAGLDQARRLRPPGAAPLPLFLGTADGALLSYQSRDSELEGVLFPSHGSWQERAERFHQELLDGALTTSQWVRRLAEAGTLRVLLGSRLWNRPGIVSADTWSPFADLPIPELGQAFLSADDAARHAQEITLGGRAQQLGGLIFQRQDQTFVATRPQATQGRQFDASQLYPITETGLPAFPDGHQLHAVYRSNINLREVSRSGSLANLPEDEFRLAHRSITGPEVLATIAGRSTGLQAFYVLMSDLNLIKYMPSDSREEDELVIRLLPRTRSGRSALDEQLDNGELLPSDFIKLLAKAQGLHLVRGDRYWGTPGKLPAQWSPYPITQPALPPAPALGPLFDTLQAAAEHAHQRLAGKSPEQRVSFILKHRRLARYVASEPLKAGTPAFAPASVFGTDAEGNPRLPSDLELAAISYRAALYPTPLPGGDSWQYRNGFTPSDLSAALPYLRADDSQDEALPLYLSTHEGALLKYQSHEAQADDLLLKRQGSAPSLGEQVTLGNLEARYFVHGLARAGTLSVLRTSEIWDRAGTVSDSWQPYQHFQRRRLGPLFSRADDAARHAHEQIPNRYDQLHGGLVLQRPDGLFVATEPWPSPTATFDHNLIFPSEVRKAFFPENHSIIGVYHSRLGAADIHLPEDEAELHDNLFPTWDLYQAIEERSSIRYRYFSGSDGSLIRYTASGSAHEQVLFKQLAPAIDRPLERMDNALQRRIGSGKSEDQGVLLTYARDLLQAGELLVLVPSAIWVHKGVVSSLNSTADGFRAGNGRQATNHGHATAFPELSPVHINAQDALRHALAQVRQQSATLFGFIFKKTGREEYVATTAVPDEGSRFNRYRVFPEHVDLFKMIAQGYDFAGVYVAPARQGPPRLQDDPLYRHFIGARDFAHLIATARGVCPVSQTPGLESSVNLYLSSADGALLQYQVELFPLKDETAKGAIFAGDGIATQDQLESGSLTPLAYLRQVAATGRLQVLHGGTFWSARGPVTETWDPAATAAPVLERYDVGPLFNHPDDAAYHSHQRINRRHDQLLVNAIYQRQDNHSYASLEPFSRDHAVKVTRAIAATSTQELEQERLALTFDDTYVLHGLHTAHATGPAYQGNGRPAVADFFSSTSICFVTQTLERQQIYLSGLYLSAADGALLKYTPRASEAQRQLCDNGTAAQAAASSDHQLFELADAAFVQKVAATGNLSVLLGSPQWTRPGPVDSTWKPAASASARLPRAARLLAPPLINSFHDLGVGATDVIDPQRALPVLIGPLPLQPRDRIDLYWGTHPDPVATYTHQDTAPVGGHITLKVETRWITSGMTTVRYVLTPFPGGEPEEAEKTIRVKLDIPGAPERSCKTDNGTTVCENEKLELPQILPPGVIEDPEGVSVVVKRYANMAAGDRIRVSWHGRPIQHPPLPEPSDEVVIPIDPAIIGDAGNSDSIIVRYEIRDAVDNWSQWSRPAIIEVGIGDPSLQAPVVPRAQGMMLNLDELAGADVQVLVLRYEGMDSLHRVRLVVEREDAEGRQLEPYSQTLPGHDTAPFISFRVPNPQFLAILQGQARFYYFVEVAEQPTRRSKSLPLRITGQARILKAPRVPVAEQNGNVLDPAFRNVIAHVEPYAFIAAHQQVKLVWLGKTASGAEVPYDQTITLREDEIDKDIQFLIPDDKVSVLGGGSVTVHYEVTTTAADTFTSLALLLPVSAGALDLPRPQVREAFDTVLLPELALRGATIDVRYADMRGSDSVQAYWRGTPGDGTPTIPAQAGSPGGTLAFFTEHTAVSANIGKRVDVGYVVTRGSVLSPAEILPLDVLPIAQEKLPTPFVRQAPDNRILDLNTFATDATVEVGKWPHIQVGQRIWLQVAGTRSNGTPYHFTLWNAEVVTRIADVIDGVLPRADLDSLKDLSGLTLTFKVSFDGSLDEASALVFPRLTLTVRAKVRVPELILDTSPVNLHGQIFLIPCRPQVLPEFGPGTSVKRVASGGVPGYTYSSENPRVAVVDAQGRVTVRSNGSTHIVVRDKAGQFKKYPVNVYGVLLCYDLGIGNSDKTAQRATAKGLRLPDIDELKRIRKLYGSRWPLQPNTEKFTWSMTAKTGSLGLILLVLEMNKPDAPETTHPGLTLDLGLVTLTHHASGLGIGTQLLPCH</sequence>